<evidence type="ECO:0000313" key="1">
    <source>
        <dbReference type="EMBL" id="CPR16629.1"/>
    </source>
</evidence>
<accession>A0A0G4JUW0</accession>
<dbReference type="EMBL" id="CGIG01000001">
    <property type="protein sequence ID" value="CPR16629.1"/>
    <property type="molecule type" value="Genomic_DNA"/>
</dbReference>
<name>A0A0G4JUW0_9GAMM</name>
<organism evidence="1 2">
    <name type="scientific">Brenneria goodwinii</name>
    <dbReference type="NCBI Taxonomy" id="1109412"/>
    <lineage>
        <taxon>Bacteria</taxon>
        <taxon>Pseudomonadati</taxon>
        <taxon>Pseudomonadota</taxon>
        <taxon>Gammaproteobacteria</taxon>
        <taxon>Enterobacterales</taxon>
        <taxon>Pectobacteriaceae</taxon>
        <taxon>Brenneria</taxon>
    </lineage>
</organism>
<protein>
    <submittedName>
        <fullName evidence="1">Uncharacterized protein</fullName>
    </submittedName>
</protein>
<dbReference type="AlphaFoldDB" id="A0A0G4JUW0"/>
<keyword evidence="2" id="KW-1185">Reference proteome</keyword>
<proteinExistence type="predicted"/>
<dbReference type="Proteomes" id="UP000044377">
    <property type="component" value="Unassembled WGS sequence"/>
</dbReference>
<sequence length="43" mass="4953">MIWLVQQFFWQARHPILLQAQLFLSMVGTQSVAKQSISNSCSE</sequence>
<evidence type="ECO:0000313" key="2">
    <source>
        <dbReference type="Proteomes" id="UP000044377"/>
    </source>
</evidence>
<gene>
    <name evidence="1" type="ORF">BN1221_02184</name>
</gene>
<reference evidence="2" key="1">
    <citation type="submission" date="2015-01" db="EMBL/GenBank/DDBJ databases">
        <authorList>
            <person name="Paterson Steve"/>
        </authorList>
    </citation>
    <scope>NUCLEOTIDE SEQUENCE [LARGE SCALE GENOMIC DNA]</scope>
    <source>
        <strain evidence="2">OBR1</strain>
    </source>
</reference>